<feature type="compositionally biased region" description="Basic and acidic residues" evidence="2">
    <location>
        <begin position="1153"/>
        <end position="1173"/>
    </location>
</feature>
<feature type="compositionally biased region" description="Acidic residues" evidence="2">
    <location>
        <begin position="95"/>
        <end position="104"/>
    </location>
</feature>
<protein>
    <recommendedName>
        <fullName evidence="3">RRM domain-containing protein</fullName>
    </recommendedName>
</protein>
<feature type="compositionally biased region" description="Polar residues" evidence="2">
    <location>
        <begin position="900"/>
        <end position="911"/>
    </location>
</feature>
<feature type="compositionally biased region" description="Acidic residues" evidence="2">
    <location>
        <begin position="924"/>
        <end position="933"/>
    </location>
</feature>
<feature type="compositionally biased region" description="Basic and acidic residues" evidence="2">
    <location>
        <begin position="815"/>
        <end position="829"/>
    </location>
</feature>
<feature type="compositionally biased region" description="Basic and acidic residues" evidence="2">
    <location>
        <begin position="56"/>
        <end position="71"/>
    </location>
</feature>
<reference evidence="5" key="1">
    <citation type="submission" date="2016-05" db="EMBL/GenBank/DDBJ databases">
        <authorList>
            <person name="Naeem Raeece"/>
        </authorList>
    </citation>
    <scope>NUCLEOTIDE SEQUENCE [LARGE SCALE GENOMIC DNA]</scope>
</reference>
<dbReference type="GO" id="GO:0003723">
    <property type="term" value="F:RNA binding"/>
    <property type="evidence" value="ECO:0007669"/>
    <property type="project" value="UniProtKB-UniRule"/>
</dbReference>
<dbReference type="SUPFAM" id="SSF54928">
    <property type="entry name" value="RNA-binding domain, RBD"/>
    <property type="match status" value="2"/>
</dbReference>
<dbReference type="Pfam" id="PF00076">
    <property type="entry name" value="RRM_1"/>
    <property type="match status" value="2"/>
</dbReference>
<feature type="compositionally biased region" description="Low complexity" evidence="2">
    <location>
        <begin position="874"/>
        <end position="890"/>
    </location>
</feature>
<dbReference type="PROSITE" id="PS50102">
    <property type="entry name" value="RRM"/>
    <property type="match status" value="2"/>
</dbReference>
<accession>A0A1A8VP78</accession>
<evidence type="ECO:0000256" key="1">
    <source>
        <dbReference type="PROSITE-ProRule" id="PRU00176"/>
    </source>
</evidence>
<feature type="compositionally biased region" description="Pro residues" evidence="2">
    <location>
        <begin position="386"/>
        <end position="395"/>
    </location>
</feature>
<evidence type="ECO:0000313" key="4">
    <source>
        <dbReference type="EMBL" id="SBS81112.1"/>
    </source>
</evidence>
<feature type="compositionally biased region" description="Polar residues" evidence="2">
    <location>
        <begin position="1129"/>
        <end position="1138"/>
    </location>
</feature>
<feature type="region of interest" description="Disordered" evidence="2">
    <location>
        <begin position="359"/>
        <end position="399"/>
    </location>
</feature>
<evidence type="ECO:0000259" key="3">
    <source>
        <dbReference type="PROSITE" id="PS50102"/>
    </source>
</evidence>
<feature type="compositionally biased region" description="Basic and acidic residues" evidence="2">
    <location>
        <begin position="19"/>
        <end position="41"/>
    </location>
</feature>
<proteinExistence type="predicted"/>
<feature type="compositionally biased region" description="Basic and acidic residues" evidence="2">
    <location>
        <begin position="797"/>
        <end position="806"/>
    </location>
</feature>
<evidence type="ECO:0000313" key="5">
    <source>
        <dbReference type="Proteomes" id="UP000078546"/>
    </source>
</evidence>
<dbReference type="EMBL" id="FLQV01000092">
    <property type="protein sequence ID" value="SBS81112.1"/>
    <property type="molecule type" value="Genomic_DNA"/>
</dbReference>
<feature type="compositionally biased region" description="Basic and acidic residues" evidence="2">
    <location>
        <begin position="242"/>
        <end position="256"/>
    </location>
</feature>
<keyword evidence="1" id="KW-0694">RNA-binding</keyword>
<feature type="compositionally biased region" description="Polar residues" evidence="2">
    <location>
        <begin position="505"/>
        <end position="519"/>
    </location>
</feature>
<feature type="domain" description="RRM" evidence="3">
    <location>
        <begin position="151"/>
        <end position="222"/>
    </location>
</feature>
<sequence>MWFRKSNPQKGTEEEVDVDAGKEVKVEKTEEGKEEDTKAEVNAEAEAEAEAEAAADYDKKEEWGKQEDAKNNPEVAAKKIKKKKGEGGGEGNESGNEDEKEEGGDNGNGDSNLSDRIEEILNNLSSDEEEGEVLEDEIPYERVQENNEQCREVILLNFYADMSDEKLNSLLNIFGKVKNVYIDVNESIHVEFFSLKSARKAKEHLDSIKIKNRRIQVIYGKSKEDEFVYPAEDQVESEGDDDLHREDSNEVPHESNIDPSFSPHGNSKNDIGQKTPVKLYKNKRYYMGNSQNFQHSSNSSHSLYRNHHKGDHPMSRSFFVGSAPPPGNVQSDFLLSPDVVITPPTHSLNKSVSSIITSSNNNKRNRFDTSHNFEKPPPYNKKSYVQPPPPPPPMVTPTTGIKTYSTFNEGGRKKKVDSYPHFSKHQMGSEQSIPNMSAPPLIHQQGSNINEKFNSSFGSSKHNNFDTHHNKSYISYVNKIHNTNKTLYPKSTFPQPPHVRMVNHGSNTTYPTVKNSSVINPRKKGDTSTMIPTSTHSNSFYTVNSSRVGVHGFGTTSGKTSRGIIGGKVPVGGYPNRVLLSKGIKKTPHARQVSHIKRTGHVHINVEEEKPSEEDNEPHIFNEQNPFGINAENIMDNNPIWLRRKEKNVLTWDMNASLEKNHLDYVNSCVDGKIYNRYLLVTNIPNDLDEDKKLKSYVNELFSVEKKYSLCVEVNIFTIEKNDEEKLFKYAFKKWKINEIANSDSAEVDAGIDTGINTGVTTGVTTGVDMDVIGEVNSEMQGILDHAAENSQGRGEGSQREEEHLGEVNNHQNNRVRENTDAEKEKEEVPSDEEPTQEEGKGIVAMGSKKRNARRVGAQRYRKKEGDVEEVNRAGSAEEVSGAGGAEEVSGAGGAEESNRASNTDKVNTVCNEEEAKRASNVEEMNETGDNTDDVGYTGAKRCAHLTFRTIKNCVEAKKALEEKKFKVTFSAPSKANNCLWVGNILKSYFHNTSGILKIMFSHFGEVVNLKYVTDKNCLFLQYDNIDSAIKARNHMYGIQISKNTLLNVDFSTLGEWEGKQKVSLFRKKLLDALTDDNRYIHDKLERKFNNKSAGFIDSNVMHLLKKNSRKKIYPTTMYEEHSHGNFVNRDNTGNNTLADKKNRRSTTKSFRSIHEGDRYNNNRIHDQKDGRKGMSKRKGFDTGHSNNQRVHKKRRDESGEIENNGHINENVVTNAQVDTVNNGAGRDVIVSGTEDAETSGTKKTIAFYVNQKYKCDFSANFYEGNPDLDIYTELNVETKSDIKNLKQIKGTCSDYSIWQLGPTPRQKKKFYHICDHFSKKKNIPVIIDKGFTTFIVPIREDYLTDLGIEDMNFMYAFVLETKRDQKGYKKESKNVNVEKKKCIQVVIL</sequence>
<feature type="region of interest" description="Disordered" evidence="2">
    <location>
        <begin position="505"/>
        <end position="532"/>
    </location>
</feature>
<dbReference type="Gene3D" id="3.30.70.330">
    <property type="match status" value="2"/>
</dbReference>
<name>A0A1A8VP78_PLAOA</name>
<dbReference type="InterPro" id="IPR012677">
    <property type="entry name" value="Nucleotide-bd_a/b_plait_sf"/>
</dbReference>
<evidence type="ECO:0000256" key="2">
    <source>
        <dbReference type="SAM" id="MobiDB-lite"/>
    </source>
</evidence>
<dbReference type="InterPro" id="IPR035979">
    <property type="entry name" value="RBD_domain_sf"/>
</dbReference>
<feature type="region of interest" description="Disordered" evidence="2">
    <location>
        <begin position="1124"/>
        <end position="1207"/>
    </location>
</feature>
<gene>
    <name evidence="4" type="ORF">POVCU1_004750</name>
</gene>
<feature type="region of interest" description="Disordered" evidence="2">
    <location>
        <begin position="229"/>
        <end position="273"/>
    </location>
</feature>
<feature type="compositionally biased region" description="Acidic residues" evidence="2">
    <location>
        <begin position="43"/>
        <end position="55"/>
    </location>
</feature>
<feature type="domain" description="RRM" evidence="3">
    <location>
        <begin position="978"/>
        <end position="1054"/>
    </location>
</feature>
<feature type="compositionally biased region" description="Polar residues" evidence="2">
    <location>
        <begin position="257"/>
        <end position="272"/>
    </location>
</feature>
<feature type="compositionally biased region" description="Basic and acidic residues" evidence="2">
    <location>
        <begin position="365"/>
        <end position="374"/>
    </location>
</feature>
<feature type="compositionally biased region" description="Polar residues" evidence="2">
    <location>
        <begin position="1"/>
        <end position="10"/>
    </location>
</feature>
<feature type="region of interest" description="Disordered" evidence="2">
    <location>
        <begin position="1"/>
        <end position="114"/>
    </location>
</feature>
<dbReference type="SMART" id="SM00360">
    <property type="entry name" value="RRM"/>
    <property type="match status" value="2"/>
</dbReference>
<dbReference type="Proteomes" id="UP000078546">
    <property type="component" value="Unassembled WGS sequence"/>
</dbReference>
<dbReference type="InterPro" id="IPR000504">
    <property type="entry name" value="RRM_dom"/>
</dbReference>
<dbReference type="CDD" id="cd00590">
    <property type="entry name" value="RRM_SF"/>
    <property type="match status" value="2"/>
</dbReference>
<feature type="region of interest" description="Disordered" evidence="2">
    <location>
        <begin position="289"/>
        <end position="310"/>
    </location>
</feature>
<organism evidence="4 5">
    <name type="scientific">Plasmodium ovale curtisi</name>
    <dbReference type="NCBI Taxonomy" id="864141"/>
    <lineage>
        <taxon>Eukaryota</taxon>
        <taxon>Sar</taxon>
        <taxon>Alveolata</taxon>
        <taxon>Apicomplexa</taxon>
        <taxon>Aconoidasida</taxon>
        <taxon>Haemosporida</taxon>
        <taxon>Plasmodiidae</taxon>
        <taxon>Plasmodium</taxon>
        <taxon>Plasmodium (Plasmodium)</taxon>
    </lineage>
</organism>
<feature type="region of interest" description="Disordered" evidence="2">
    <location>
        <begin position="789"/>
        <end position="934"/>
    </location>
</feature>
<feature type="compositionally biased region" description="Low complexity" evidence="2">
    <location>
        <begin position="289"/>
        <end position="302"/>
    </location>
</feature>